<evidence type="ECO:0000259" key="4">
    <source>
        <dbReference type="Pfam" id="PF00135"/>
    </source>
</evidence>
<dbReference type="InterPro" id="IPR050654">
    <property type="entry name" value="AChE-related_enzymes"/>
</dbReference>
<protein>
    <recommendedName>
        <fullName evidence="3">Carboxylic ester hydrolase</fullName>
        <ecNumber evidence="3">3.1.1.-</ecNumber>
    </recommendedName>
</protein>
<dbReference type="EMBL" id="ARZY01000005">
    <property type="protein sequence ID" value="EWH11395.1"/>
    <property type="molecule type" value="Genomic_DNA"/>
</dbReference>
<dbReference type="GO" id="GO:0052689">
    <property type="term" value="F:carboxylic ester hydrolase activity"/>
    <property type="evidence" value="ECO:0007669"/>
    <property type="project" value="TreeGrafter"/>
</dbReference>
<reference evidence="5 6" key="1">
    <citation type="journal article" date="2014" name="Genome Announc.">
        <title>Draft Genome Sequence of the Agar-Degrading Bacterium Catenovulum sp. Strain DS-2, Isolated from Intestines of Haliotis diversicolor.</title>
        <authorList>
            <person name="Shan D."/>
            <person name="Li X."/>
            <person name="Gu Z."/>
            <person name="Wei G."/>
            <person name="Gao Z."/>
            <person name="Shao Z."/>
        </authorList>
    </citation>
    <scope>NUCLEOTIDE SEQUENCE [LARGE SCALE GENOMIC DNA]</scope>
    <source>
        <strain evidence="5 6">DS-2</strain>
    </source>
</reference>
<feature type="signal peptide" evidence="3">
    <location>
        <begin position="1"/>
        <end position="21"/>
    </location>
</feature>
<comment type="caution">
    <text evidence="5">The sequence shown here is derived from an EMBL/GenBank/DDBJ whole genome shotgun (WGS) entry which is preliminary data.</text>
</comment>
<gene>
    <name evidence="5" type="ORF">DS2_04450</name>
</gene>
<comment type="similarity">
    <text evidence="1 3">Belongs to the type-B carboxylesterase/lipase family.</text>
</comment>
<dbReference type="Proteomes" id="UP000019276">
    <property type="component" value="Unassembled WGS sequence"/>
</dbReference>
<dbReference type="SUPFAM" id="SSF53474">
    <property type="entry name" value="alpha/beta-Hydrolases"/>
    <property type="match status" value="1"/>
</dbReference>
<dbReference type="eggNOG" id="COG2272">
    <property type="taxonomic scope" value="Bacteria"/>
</dbReference>
<dbReference type="ESTHER" id="9alte-w7r197">
    <property type="family name" value="Carb_B_Bacteria"/>
</dbReference>
<dbReference type="InterPro" id="IPR019826">
    <property type="entry name" value="Carboxylesterase_B_AS"/>
</dbReference>
<dbReference type="Gene3D" id="3.40.50.1820">
    <property type="entry name" value="alpha/beta hydrolase"/>
    <property type="match status" value="1"/>
</dbReference>
<keyword evidence="2 3" id="KW-0378">Hydrolase</keyword>
<dbReference type="InterPro" id="IPR029058">
    <property type="entry name" value="AB_hydrolase_fold"/>
</dbReference>
<feature type="chain" id="PRO_5005151320" description="Carboxylic ester hydrolase" evidence="3">
    <location>
        <begin position="22"/>
        <end position="519"/>
    </location>
</feature>
<evidence type="ECO:0000313" key="5">
    <source>
        <dbReference type="EMBL" id="EWH11395.1"/>
    </source>
</evidence>
<evidence type="ECO:0000256" key="2">
    <source>
        <dbReference type="ARBA" id="ARBA00022801"/>
    </source>
</evidence>
<proteinExistence type="inferred from homology"/>
<dbReference type="PATRIC" id="fig|1328313.3.peg.921"/>
<sequence length="519" mass="58239">MKINKIIFLICTLAISVCAKAQAHASANIVKLNQGQYQGVELEQGVVGYLGVPFAKPPVGELRWKLPQPIELSASKKEVIHQANQFAARCVQNRIFNDIIFRSNKHSEDCLYLNIWSKADNKNAPVYVYFHGGGFAVGSGDEARYDGEAFAKQGIVFVSVNYRLGVFGFLSHPELSKETNYKGSGNYGLYDQQAAIQWVKNNIKQFGGNPEHIVLGGESAGSISVSAQMLTSLNKNLLKGVTAQSGSMLGLDFSSRSLAEGEDEGVALQHAIAATSVDAMRKLSAEQLLKKATEKRFVWFKPVIDGKFFTDDPHKLYAQGKYNQVPLLTGVNTQESSYKAVLGQVADKKKLTQADWHAAIEKLYPDNADKVKVLYPASTPEQILEMAQQLASDRYLSMSTWLWADAVSQRQPKQVYYYLYARPRPSPSTDRGAAHAAEIEYALGNLRYNKVYDWQAADYKTSEQMQKYFIQFIKTLNPNRVDIPNWPLFKQDKRMVLDNELSVEDIGYLRERYKVLQKL</sequence>
<evidence type="ECO:0000256" key="1">
    <source>
        <dbReference type="ARBA" id="ARBA00005964"/>
    </source>
</evidence>
<dbReference type="InterPro" id="IPR002018">
    <property type="entry name" value="CarbesteraseB"/>
</dbReference>
<organism evidence="5 6">
    <name type="scientific">Catenovulum agarivorans DS-2</name>
    <dbReference type="NCBI Taxonomy" id="1328313"/>
    <lineage>
        <taxon>Bacteria</taxon>
        <taxon>Pseudomonadati</taxon>
        <taxon>Pseudomonadota</taxon>
        <taxon>Gammaproteobacteria</taxon>
        <taxon>Alteromonadales</taxon>
        <taxon>Alteromonadaceae</taxon>
        <taxon>Catenovulum</taxon>
    </lineage>
</organism>
<dbReference type="RefSeq" id="WP_035013437.1">
    <property type="nucleotide sequence ID" value="NZ_ARZY01000005.1"/>
</dbReference>
<dbReference type="PROSITE" id="PS00122">
    <property type="entry name" value="CARBOXYLESTERASE_B_1"/>
    <property type="match status" value="1"/>
</dbReference>
<dbReference type="EC" id="3.1.1.-" evidence="3"/>
<name>W7R197_9ALTE</name>
<dbReference type="OrthoDB" id="9775851at2"/>
<dbReference type="Pfam" id="PF00135">
    <property type="entry name" value="COesterase"/>
    <property type="match status" value="1"/>
</dbReference>
<dbReference type="AlphaFoldDB" id="W7R197"/>
<evidence type="ECO:0000256" key="3">
    <source>
        <dbReference type="RuleBase" id="RU361235"/>
    </source>
</evidence>
<dbReference type="STRING" id="1328313.DS2_04450"/>
<evidence type="ECO:0000313" key="6">
    <source>
        <dbReference type="Proteomes" id="UP000019276"/>
    </source>
</evidence>
<accession>W7R197</accession>
<keyword evidence="3" id="KW-0732">Signal</keyword>
<dbReference type="PANTHER" id="PTHR43918:SF4">
    <property type="entry name" value="CARBOXYLIC ESTER HYDROLASE"/>
    <property type="match status" value="1"/>
</dbReference>
<keyword evidence="6" id="KW-1185">Reference proteome</keyword>
<feature type="domain" description="Carboxylesterase type B" evidence="4">
    <location>
        <begin position="28"/>
        <end position="502"/>
    </location>
</feature>
<dbReference type="PANTHER" id="PTHR43918">
    <property type="entry name" value="ACETYLCHOLINESTERASE"/>
    <property type="match status" value="1"/>
</dbReference>